<dbReference type="EMBL" id="JADQAZ010000003">
    <property type="protein sequence ID" value="MBT0959187.1"/>
    <property type="molecule type" value="Genomic_DNA"/>
</dbReference>
<feature type="domain" description="AB hydrolase-1" evidence="1">
    <location>
        <begin position="46"/>
        <end position="223"/>
    </location>
</feature>
<keyword evidence="3" id="KW-1185">Reference proteome</keyword>
<dbReference type="Gene3D" id="3.40.50.1820">
    <property type="entry name" value="alpha/beta hydrolase"/>
    <property type="match status" value="1"/>
</dbReference>
<dbReference type="AlphaFoldDB" id="A0AAP2G9M3"/>
<dbReference type="PRINTS" id="PR00111">
    <property type="entry name" value="ABHYDROLASE"/>
</dbReference>
<evidence type="ECO:0000313" key="2">
    <source>
        <dbReference type="EMBL" id="MBT0959187.1"/>
    </source>
</evidence>
<reference evidence="2 3" key="1">
    <citation type="journal article" date="2021" name="Arch. Microbiol.">
        <title>Harenicola maris gen. nov., sp. nov. isolated from the Sea of Japan shallow sediments.</title>
        <authorList>
            <person name="Romanenko L.A."/>
            <person name="Kurilenko V.V."/>
            <person name="Chernysheva N.Y."/>
            <person name="Tekutyeva L.A."/>
            <person name="Velansky P.V."/>
            <person name="Svetashev V.I."/>
            <person name="Isaeva M.P."/>
        </authorList>
    </citation>
    <scope>NUCLEOTIDE SEQUENCE [LARGE SCALE GENOMIC DNA]</scope>
    <source>
        <strain evidence="2 3">KMM 3653</strain>
    </source>
</reference>
<dbReference type="InterPro" id="IPR029058">
    <property type="entry name" value="AB_hydrolase_fold"/>
</dbReference>
<dbReference type="GO" id="GO:0016787">
    <property type="term" value="F:hydrolase activity"/>
    <property type="evidence" value="ECO:0007669"/>
    <property type="project" value="UniProtKB-KW"/>
</dbReference>
<dbReference type="Proteomes" id="UP001315686">
    <property type="component" value="Unassembled WGS sequence"/>
</dbReference>
<gene>
    <name evidence="2" type="ORF">IV417_17505</name>
</gene>
<proteinExistence type="predicted"/>
<evidence type="ECO:0000259" key="1">
    <source>
        <dbReference type="Pfam" id="PF12697"/>
    </source>
</evidence>
<dbReference type="PANTHER" id="PTHR43798">
    <property type="entry name" value="MONOACYLGLYCEROL LIPASE"/>
    <property type="match status" value="1"/>
</dbReference>
<accession>A0AAP2G9M3</accession>
<dbReference type="SUPFAM" id="SSF53474">
    <property type="entry name" value="alpha/beta-Hydrolases"/>
    <property type="match status" value="1"/>
</dbReference>
<dbReference type="InterPro" id="IPR000073">
    <property type="entry name" value="AB_hydrolase_1"/>
</dbReference>
<comment type="caution">
    <text evidence="2">The sequence shown here is derived from an EMBL/GenBank/DDBJ whole genome shotgun (WGS) entry which is preliminary data.</text>
</comment>
<organism evidence="2 3">
    <name type="scientific">Harenicola maris</name>
    <dbReference type="NCBI Taxonomy" id="2841044"/>
    <lineage>
        <taxon>Bacteria</taxon>
        <taxon>Pseudomonadati</taxon>
        <taxon>Pseudomonadota</taxon>
        <taxon>Alphaproteobacteria</taxon>
        <taxon>Rhodobacterales</taxon>
        <taxon>Paracoccaceae</taxon>
        <taxon>Harenicola</taxon>
    </lineage>
</organism>
<dbReference type="Pfam" id="PF12697">
    <property type="entry name" value="Abhydrolase_6"/>
    <property type="match status" value="1"/>
</dbReference>
<keyword evidence="2" id="KW-0378">Hydrolase</keyword>
<name>A0AAP2G9M3_9RHOB</name>
<dbReference type="InterPro" id="IPR050266">
    <property type="entry name" value="AB_hydrolase_sf"/>
</dbReference>
<dbReference type="RefSeq" id="WP_327795390.1">
    <property type="nucleotide sequence ID" value="NZ_JADQAZ010000003.1"/>
</dbReference>
<evidence type="ECO:0000313" key="3">
    <source>
        <dbReference type="Proteomes" id="UP001315686"/>
    </source>
</evidence>
<protein>
    <submittedName>
        <fullName evidence="2">Alpha/beta fold hydrolase</fullName>
    </submittedName>
</protein>
<sequence>MPEPLVLIPGMMCDARLYWPQIVAFSADRSVHVAPLVGGSISAMAQNILLGAPKRFSVLGLSMGGIVAMEMMNKDPGRISRAVLMDTNPLPETPQNAAEREPQIIGVRNGRLIEVMRDMMKPAYLAPGPQRMDVLSLMMDMAEAMGPECFVNQSRALQRRPDQQRTLSQTQIPTLVACGEHDTLCPLKRHEMMAELIPNSVLHIFRDAGHLPTLEQPMAVNEALRAFLDQPLVLR</sequence>